<feature type="compositionally biased region" description="Polar residues" evidence="1">
    <location>
        <begin position="82"/>
        <end position="98"/>
    </location>
</feature>
<dbReference type="AlphaFoldDB" id="A0A180FZW9"/>
<evidence type="ECO:0000313" key="2">
    <source>
        <dbReference type="EMBL" id="OAV85930.1"/>
    </source>
</evidence>
<accession>A0A180FZW9</accession>
<name>A0A180FZW9_PUCT1</name>
<protein>
    <submittedName>
        <fullName evidence="2 3">Uncharacterized protein</fullName>
    </submittedName>
</protein>
<evidence type="ECO:0000313" key="4">
    <source>
        <dbReference type="Proteomes" id="UP000005240"/>
    </source>
</evidence>
<dbReference type="EMBL" id="ADAS02002160">
    <property type="protein sequence ID" value="OAV85930.1"/>
    <property type="molecule type" value="Genomic_DNA"/>
</dbReference>
<sequence>MDSRILKVSTQPTNTYLTQESLQLGAQTPRLCAAAARVVRSSRHPCARTVPGGTRGSLQESCLPPTQALPAATTNPPPTTAESINPATAINTTRAGFL</sequence>
<evidence type="ECO:0000256" key="1">
    <source>
        <dbReference type="SAM" id="MobiDB-lite"/>
    </source>
</evidence>
<reference evidence="2" key="2">
    <citation type="submission" date="2016-05" db="EMBL/GenBank/DDBJ databases">
        <title>Comparative analysis highlights variable genome content of wheat rusts and divergence of the mating loci.</title>
        <authorList>
            <person name="Cuomo C.A."/>
            <person name="Bakkeren G."/>
            <person name="Szabo L."/>
            <person name="Khalil H."/>
            <person name="Joly D."/>
            <person name="Goldberg J."/>
            <person name="Young S."/>
            <person name="Zeng Q."/>
            <person name="Fellers J."/>
        </authorList>
    </citation>
    <scope>NUCLEOTIDE SEQUENCE [LARGE SCALE GENOMIC DNA]</scope>
    <source>
        <strain evidence="2">1-1 BBBD Race 1</strain>
    </source>
</reference>
<reference evidence="3 4" key="3">
    <citation type="journal article" date="2017" name="G3 (Bethesda)">
        <title>Comparative analysis highlights variable genome content of wheat rusts and divergence of the mating loci.</title>
        <authorList>
            <person name="Cuomo C.A."/>
            <person name="Bakkeren G."/>
            <person name="Khalil H.B."/>
            <person name="Panwar V."/>
            <person name="Joly D."/>
            <person name="Linning R."/>
            <person name="Sakthikumar S."/>
            <person name="Song X."/>
            <person name="Adiconis X."/>
            <person name="Fan L."/>
            <person name="Goldberg J.M."/>
            <person name="Levin J.Z."/>
            <person name="Young S."/>
            <person name="Zeng Q."/>
            <person name="Anikster Y."/>
            <person name="Bruce M."/>
            <person name="Wang M."/>
            <person name="Yin C."/>
            <person name="McCallum B."/>
            <person name="Szabo L.J."/>
            <person name="Hulbert S."/>
            <person name="Chen X."/>
            <person name="Fellers J.P."/>
        </authorList>
    </citation>
    <scope>NUCLEOTIDE SEQUENCE</scope>
    <source>
        <strain evidence="3">isolate 1-1 / race 1 (BBBD)</strain>
        <strain evidence="4">Isolate 1-1 / race 1 (BBBD)</strain>
    </source>
</reference>
<dbReference type="EnsemblFungi" id="PTTG_30185-t43_1">
    <property type="protein sequence ID" value="PTTG_30185-t43_1-p1"/>
    <property type="gene ID" value="PTTG_30185"/>
</dbReference>
<reference evidence="2" key="1">
    <citation type="submission" date="2009-11" db="EMBL/GenBank/DDBJ databases">
        <authorList>
            <consortium name="The Broad Institute Genome Sequencing Platform"/>
            <person name="Ward D."/>
            <person name="Feldgarden M."/>
            <person name="Earl A."/>
            <person name="Young S.K."/>
            <person name="Zeng Q."/>
            <person name="Koehrsen M."/>
            <person name="Alvarado L."/>
            <person name="Berlin A."/>
            <person name="Bochicchio J."/>
            <person name="Borenstein D."/>
            <person name="Chapman S.B."/>
            <person name="Chen Z."/>
            <person name="Engels R."/>
            <person name="Freedman E."/>
            <person name="Gellesch M."/>
            <person name="Goldberg J."/>
            <person name="Griggs A."/>
            <person name="Gujja S."/>
            <person name="Heilman E."/>
            <person name="Heiman D."/>
            <person name="Hepburn T."/>
            <person name="Howarth C."/>
            <person name="Jen D."/>
            <person name="Larson L."/>
            <person name="Lewis B."/>
            <person name="Mehta T."/>
            <person name="Park D."/>
            <person name="Pearson M."/>
            <person name="Roberts A."/>
            <person name="Saif S."/>
            <person name="Shea T."/>
            <person name="Shenoy N."/>
            <person name="Sisk P."/>
            <person name="Stolte C."/>
            <person name="Sykes S."/>
            <person name="Thomson T."/>
            <person name="Walk T."/>
            <person name="White J."/>
            <person name="Yandava C."/>
            <person name="Izard J."/>
            <person name="Baranova O.V."/>
            <person name="Blanton J.M."/>
            <person name="Tanner A.C."/>
            <person name="Dewhirst F.E."/>
            <person name="Haas B."/>
            <person name="Nusbaum C."/>
            <person name="Birren B."/>
        </authorList>
    </citation>
    <scope>NUCLEOTIDE SEQUENCE [LARGE SCALE GENOMIC DNA]</scope>
    <source>
        <strain evidence="2">1-1 BBBD Race 1</strain>
    </source>
</reference>
<gene>
    <name evidence="2" type="ORF">PTTG_30185</name>
</gene>
<proteinExistence type="predicted"/>
<dbReference type="Proteomes" id="UP000005240">
    <property type="component" value="Unassembled WGS sequence"/>
</dbReference>
<feature type="region of interest" description="Disordered" evidence="1">
    <location>
        <begin position="47"/>
        <end position="98"/>
    </location>
</feature>
<evidence type="ECO:0000313" key="3">
    <source>
        <dbReference type="EnsemblFungi" id="PTTG_30185-t43_1-p1"/>
    </source>
</evidence>
<keyword evidence="4" id="KW-1185">Reference proteome</keyword>
<organism evidence="2">
    <name type="scientific">Puccinia triticina (isolate 1-1 / race 1 (BBBD))</name>
    <name type="common">Brown leaf rust fungus</name>
    <dbReference type="NCBI Taxonomy" id="630390"/>
    <lineage>
        <taxon>Eukaryota</taxon>
        <taxon>Fungi</taxon>
        <taxon>Dikarya</taxon>
        <taxon>Basidiomycota</taxon>
        <taxon>Pucciniomycotina</taxon>
        <taxon>Pucciniomycetes</taxon>
        <taxon>Pucciniales</taxon>
        <taxon>Pucciniaceae</taxon>
        <taxon>Puccinia</taxon>
    </lineage>
</organism>
<dbReference type="VEuPathDB" id="FungiDB:PTTG_30185"/>
<reference evidence="3" key="4">
    <citation type="submission" date="2025-05" db="UniProtKB">
        <authorList>
            <consortium name="EnsemblFungi"/>
        </authorList>
    </citation>
    <scope>IDENTIFICATION</scope>
    <source>
        <strain evidence="3">isolate 1-1 / race 1 (BBBD)</strain>
    </source>
</reference>
<feature type="compositionally biased region" description="Low complexity" evidence="1">
    <location>
        <begin position="64"/>
        <end position="74"/>
    </location>
</feature>